<reference evidence="2" key="1">
    <citation type="submission" date="2014-11" db="EMBL/GenBank/DDBJ databases">
        <authorList>
            <person name="Amaro Gonzalez C."/>
        </authorList>
    </citation>
    <scope>NUCLEOTIDE SEQUENCE</scope>
</reference>
<keyword evidence="1" id="KW-0812">Transmembrane</keyword>
<dbReference type="AlphaFoldDB" id="A0A0E9WPU3"/>
<proteinExistence type="predicted"/>
<accession>A0A0E9WPU3</accession>
<evidence type="ECO:0000313" key="2">
    <source>
        <dbReference type="EMBL" id="JAH91488.1"/>
    </source>
</evidence>
<dbReference type="EMBL" id="GBXM01017089">
    <property type="protein sequence ID" value="JAH91488.1"/>
    <property type="molecule type" value="Transcribed_RNA"/>
</dbReference>
<protein>
    <submittedName>
        <fullName evidence="2">Uncharacterized protein</fullName>
    </submittedName>
</protein>
<reference evidence="2" key="2">
    <citation type="journal article" date="2015" name="Fish Shellfish Immunol.">
        <title>Early steps in the European eel (Anguilla anguilla)-Vibrio vulnificus interaction in the gills: Role of the RtxA13 toxin.</title>
        <authorList>
            <person name="Callol A."/>
            <person name="Pajuelo D."/>
            <person name="Ebbesson L."/>
            <person name="Teles M."/>
            <person name="MacKenzie S."/>
            <person name="Amaro C."/>
        </authorList>
    </citation>
    <scope>NUCLEOTIDE SEQUENCE</scope>
</reference>
<keyword evidence="1" id="KW-1133">Transmembrane helix</keyword>
<name>A0A0E9WPU3_ANGAN</name>
<organism evidence="2">
    <name type="scientific">Anguilla anguilla</name>
    <name type="common">European freshwater eel</name>
    <name type="synonym">Muraena anguilla</name>
    <dbReference type="NCBI Taxonomy" id="7936"/>
    <lineage>
        <taxon>Eukaryota</taxon>
        <taxon>Metazoa</taxon>
        <taxon>Chordata</taxon>
        <taxon>Craniata</taxon>
        <taxon>Vertebrata</taxon>
        <taxon>Euteleostomi</taxon>
        <taxon>Actinopterygii</taxon>
        <taxon>Neopterygii</taxon>
        <taxon>Teleostei</taxon>
        <taxon>Anguilliformes</taxon>
        <taxon>Anguillidae</taxon>
        <taxon>Anguilla</taxon>
    </lineage>
</organism>
<sequence length="45" mass="5562">MWKTWILDTNLLILHSCVPRQCEIRNTIFFYFYLCLLLFHFFCSA</sequence>
<evidence type="ECO:0000256" key="1">
    <source>
        <dbReference type="SAM" id="Phobius"/>
    </source>
</evidence>
<keyword evidence="1" id="KW-0472">Membrane</keyword>
<feature type="transmembrane region" description="Helical" evidence="1">
    <location>
        <begin position="28"/>
        <end position="44"/>
    </location>
</feature>